<sequence>MHQIVTKTKHYPLSCEWEIDEFSLRANSDGQFASPEFSVDGLPDVKWHLIVFPNGIREPHDHLSAYIKIQSSTKSIYLMGKFLVKGTSLKKRVRHTFTKTSQTHGSKCLIPLNELYDSYVHDGKLTIQLQATIALNKTSTTCLLGNNDAKDIALIVGDESFHAHSKVLGYHSPVFDRMFNSNFDESIERKVTITDFEFDVVRAAVCFCYDMYSPFIQASEYPYEQLLRFADKYNMQKLMDFSEKSLISKIDISNVCLLIQLSNAVNAFALNEKCRSFISAHIDSTALFHDFENLDSSIVKEIMINIVTPKNQ</sequence>
<organism evidence="1 2">
    <name type="scientific">Panagrolaimus sp. PS1159</name>
    <dbReference type="NCBI Taxonomy" id="55785"/>
    <lineage>
        <taxon>Eukaryota</taxon>
        <taxon>Metazoa</taxon>
        <taxon>Ecdysozoa</taxon>
        <taxon>Nematoda</taxon>
        <taxon>Chromadorea</taxon>
        <taxon>Rhabditida</taxon>
        <taxon>Tylenchina</taxon>
        <taxon>Panagrolaimomorpha</taxon>
        <taxon>Panagrolaimoidea</taxon>
        <taxon>Panagrolaimidae</taxon>
        <taxon>Panagrolaimus</taxon>
    </lineage>
</organism>
<evidence type="ECO:0000313" key="2">
    <source>
        <dbReference type="WBParaSite" id="PS1159_v2.g13886.t1"/>
    </source>
</evidence>
<dbReference type="WBParaSite" id="PS1159_v2.g13886.t1">
    <property type="protein sequence ID" value="PS1159_v2.g13886.t1"/>
    <property type="gene ID" value="PS1159_v2.g13886"/>
</dbReference>
<accession>A0AC35F510</accession>
<reference evidence="2" key="1">
    <citation type="submission" date="2022-11" db="UniProtKB">
        <authorList>
            <consortium name="WormBaseParasite"/>
        </authorList>
    </citation>
    <scope>IDENTIFICATION</scope>
</reference>
<proteinExistence type="predicted"/>
<name>A0AC35F510_9BILA</name>
<evidence type="ECO:0000313" key="1">
    <source>
        <dbReference type="Proteomes" id="UP000887580"/>
    </source>
</evidence>
<protein>
    <submittedName>
        <fullName evidence="2">BTB domain-containing protein</fullName>
    </submittedName>
</protein>
<dbReference type="Proteomes" id="UP000887580">
    <property type="component" value="Unplaced"/>
</dbReference>